<proteinExistence type="predicted"/>
<comment type="caution">
    <text evidence="2">The sequence shown here is derived from an EMBL/GenBank/DDBJ whole genome shotgun (WGS) entry which is preliminary data.</text>
</comment>
<evidence type="ECO:0000256" key="1">
    <source>
        <dbReference type="SAM" id="Phobius"/>
    </source>
</evidence>
<protein>
    <submittedName>
        <fullName evidence="2">Uncharacterized protein</fullName>
    </submittedName>
</protein>
<dbReference type="STRING" id="537007.BLAHAN_05716"/>
<dbReference type="Proteomes" id="UP000003755">
    <property type="component" value="Unassembled WGS sequence"/>
</dbReference>
<accession>C9L8J4</accession>
<keyword evidence="1" id="KW-0472">Membrane</keyword>
<keyword evidence="1" id="KW-1133">Transmembrane helix</keyword>
<evidence type="ECO:0000313" key="3">
    <source>
        <dbReference type="Proteomes" id="UP000003755"/>
    </source>
</evidence>
<dbReference type="HOGENOM" id="CLU_2508475_0_0_9"/>
<reference evidence="2" key="1">
    <citation type="submission" date="2009-09" db="EMBL/GenBank/DDBJ databases">
        <authorList>
            <person name="Weinstock G."/>
            <person name="Sodergren E."/>
            <person name="Clifton S."/>
            <person name="Fulton L."/>
            <person name="Fulton B."/>
            <person name="Courtney L."/>
            <person name="Fronick C."/>
            <person name="Harrison M."/>
            <person name="Strong C."/>
            <person name="Farmer C."/>
            <person name="Delahaunty K."/>
            <person name="Markovic C."/>
            <person name="Hall O."/>
            <person name="Minx P."/>
            <person name="Tomlinson C."/>
            <person name="Mitreva M."/>
            <person name="Nelson J."/>
            <person name="Hou S."/>
            <person name="Wollam A."/>
            <person name="Pepin K.H."/>
            <person name="Johnson M."/>
            <person name="Bhonagiri V."/>
            <person name="Nash W.E."/>
            <person name="Warren W."/>
            <person name="Chinwalla A."/>
            <person name="Mardis E.R."/>
            <person name="Wilson R.K."/>
        </authorList>
    </citation>
    <scope>NUCLEOTIDE SEQUENCE [LARGE SCALE GENOMIC DNA]</scope>
    <source>
        <strain evidence="2">DSM 20583</strain>
    </source>
</reference>
<keyword evidence="1" id="KW-0812">Transmembrane</keyword>
<name>C9L8J4_BLAHA</name>
<keyword evidence="3" id="KW-1185">Reference proteome</keyword>
<dbReference type="AlphaFoldDB" id="C9L8J4"/>
<evidence type="ECO:0000313" key="2">
    <source>
        <dbReference type="EMBL" id="EEX21686.1"/>
    </source>
</evidence>
<gene>
    <name evidence="2" type="ORF">BLAHAN_05716</name>
</gene>
<feature type="transmembrane region" description="Helical" evidence="1">
    <location>
        <begin position="70"/>
        <end position="87"/>
    </location>
</feature>
<feature type="transmembrane region" description="Helical" evidence="1">
    <location>
        <begin position="41"/>
        <end position="64"/>
    </location>
</feature>
<organism evidence="2 3">
    <name type="scientific">Blautia hansenii DSM 20583</name>
    <dbReference type="NCBI Taxonomy" id="537007"/>
    <lineage>
        <taxon>Bacteria</taxon>
        <taxon>Bacillati</taxon>
        <taxon>Bacillota</taxon>
        <taxon>Clostridia</taxon>
        <taxon>Lachnospirales</taxon>
        <taxon>Lachnospiraceae</taxon>
        <taxon>Blautia</taxon>
    </lineage>
</organism>
<sequence>MEEGKGGILKKEKILTYSMIGFYKTKSTKALFLKMLKNMTVLLALYVVMTGIASFINSGIGGYMNYFEPLYLVISVIIMSFLVGTYLKTIKKY</sequence>
<dbReference type="EMBL" id="ABYU02000017">
    <property type="protein sequence ID" value="EEX21686.1"/>
    <property type="molecule type" value="Genomic_DNA"/>
</dbReference>